<evidence type="ECO:0000256" key="1">
    <source>
        <dbReference type="SAM" id="MobiDB-lite"/>
    </source>
</evidence>
<evidence type="ECO:0000256" key="2">
    <source>
        <dbReference type="SAM" id="SignalP"/>
    </source>
</evidence>
<organism evidence="3 4">
    <name type="scientific">Actinoallomurus spadix</name>
    <dbReference type="NCBI Taxonomy" id="79912"/>
    <lineage>
        <taxon>Bacteria</taxon>
        <taxon>Bacillati</taxon>
        <taxon>Actinomycetota</taxon>
        <taxon>Actinomycetes</taxon>
        <taxon>Streptosporangiales</taxon>
        <taxon>Thermomonosporaceae</taxon>
        <taxon>Actinoallomurus</taxon>
    </lineage>
</organism>
<gene>
    <name evidence="3" type="ORF">GCM10010151_40050</name>
</gene>
<feature type="compositionally biased region" description="Gly residues" evidence="1">
    <location>
        <begin position="163"/>
        <end position="173"/>
    </location>
</feature>
<accession>A0ABP3GIG3</accession>
<feature type="compositionally biased region" description="Polar residues" evidence="1">
    <location>
        <begin position="177"/>
        <end position="188"/>
    </location>
</feature>
<feature type="region of interest" description="Disordered" evidence="1">
    <location>
        <begin position="126"/>
        <end position="209"/>
    </location>
</feature>
<feature type="compositionally biased region" description="Low complexity" evidence="1">
    <location>
        <begin position="293"/>
        <end position="302"/>
    </location>
</feature>
<evidence type="ECO:0000313" key="4">
    <source>
        <dbReference type="Proteomes" id="UP001501822"/>
    </source>
</evidence>
<feature type="chain" id="PRO_5046925430" evidence="2">
    <location>
        <begin position="31"/>
        <end position="325"/>
    </location>
</feature>
<keyword evidence="2" id="KW-0732">Signal</keyword>
<dbReference type="EMBL" id="BAAABM010000037">
    <property type="protein sequence ID" value="GAA0346397.1"/>
    <property type="molecule type" value="Genomic_DNA"/>
</dbReference>
<evidence type="ECO:0000313" key="3">
    <source>
        <dbReference type="EMBL" id="GAA0346397.1"/>
    </source>
</evidence>
<sequence>MRKVGKAAAVALMTPLAAAMTLGSTGSAHAESTSGCTNSSKYTITYPSGPVTIGSRVHVSAAVRGLLSTRLQISGGGVDTQLEQTLFKNTIDGDVTVSEVGKVTLTLVGNLTHRTYACASFSVSARSAGAKPTPTHQRTPSKSPKPGGHTALPGSGPTLPSGIGSGAGAGIGPGEVPTTQPLGSNPFSLPSLAPNGSGIGFQYPTPDPQIAEPAAKRVRADDASASTPIKWGQSIAAALVLLLLSAHFGMWSRRQRLAAEARAAQIGSAGEPAGGRGPGSVRRRRRPPVTELATTATVTSGAAGTGDAGKSTAARNGYRGRRRRG</sequence>
<feature type="region of interest" description="Disordered" evidence="1">
    <location>
        <begin position="264"/>
        <end position="325"/>
    </location>
</feature>
<keyword evidence="4" id="KW-1185">Reference proteome</keyword>
<comment type="caution">
    <text evidence="3">The sequence shown here is derived from an EMBL/GenBank/DDBJ whole genome shotgun (WGS) entry which is preliminary data.</text>
</comment>
<feature type="signal peptide" evidence="2">
    <location>
        <begin position="1"/>
        <end position="30"/>
    </location>
</feature>
<reference evidence="4" key="1">
    <citation type="journal article" date="2019" name="Int. J. Syst. Evol. Microbiol.">
        <title>The Global Catalogue of Microorganisms (GCM) 10K type strain sequencing project: providing services to taxonomists for standard genome sequencing and annotation.</title>
        <authorList>
            <consortium name="The Broad Institute Genomics Platform"/>
            <consortium name="The Broad Institute Genome Sequencing Center for Infectious Disease"/>
            <person name="Wu L."/>
            <person name="Ma J."/>
        </authorList>
    </citation>
    <scope>NUCLEOTIDE SEQUENCE [LARGE SCALE GENOMIC DNA]</scope>
    <source>
        <strain evidence="4">JCM 3146</strain>
    </source>
</reference>
<name>A0ABP3GIG3_9ACTN</name>
<protein>
    <submittedName>
        <fullName evidence="3">Uncharacterized protein</fullName>
    </submittedName>
</protein>
<proteinExistence type="predicted"/>
<feature type="compositionally biased region" description="Low complexity" evidence="1">
    <location>
        <begin position="308"/>
        <end position="317"/>
    </location>
</feature>
<dbReference type="Proteomes" id="UP001501822">
    <property type="component" value="Unassembled WGS sequence"/>
</dbReference>